<feature type="transmembrane region" description="Helical" evidence="2">
    <location>
        <begin position="335"/>
        <end position="357"/>
    </location>
</feature>
<feature type="transmembrane region" description="Helical" evidence="2">
    <location>
        <begin position="247"/>
        <end position="267"/>
    </location>
</feature>
<accession>A0ABT7PCK0</accession>
<keyword evidence="4" id="KW-1185">Reference proteome</keyword>
<comment type="caution">
    <text evidence="3">The sequence shown here is derived from an EMBL/GenBank/DDBJ whole genome shotgun (WGS) entry which is preliminary data.</text>
</comment>
<feature type="transmembrane region" description="Helical" evidence="2">
    <location>
        <begin position="402"/>
        <end position="424"/>
    </location>
</feature>
<feature type="transmembrane region" description="Helical" evidence="2">
    <location>
        <begin position="369"/>
        <end position="390"/>
    </location>
</feature>
<protein>
    <submittedName>
        <fullName evidence="3">DUF4173 domain-containing protein</fullName>
    </submittedName>
</protein>
<sequence length="570" mass="63972">MNNPSETGSFSNSSDPSQGSSSTAEPTHVDSASLDLAPPSDGDGNEPRRRMTLLVAFVIAAWTASADWLIYRTHGFSGPAVFFMLAPLFILATHWKTSDDSGGSANNVKRSSVLLCFLMLLIGFACLRLATVGTGWVIGSAVLLTMAFGLALSGAPPWAAESMAMMFWAPLDGIRWLLRHRLPSVRRSAASESVPGASIAWLIPLVATVAFATLFVLANPDLLTRVTTAWNWASDWTWKWLERIDTWEAPFCALALLMGVGLFFPLWGKSRIGGIDRENGIAGSSDTALLSVAYRNMLLCLNLLFAVYLVFEFQTLYKREFPEGFYYAGYAHEGAAWLTVALLLATVTLSVVFRGTMFQDRRIMSLKKLAWIWSAMNLLLAVSVYNRLMIYVGYNGLTWMRIVGFFGTTIVVAGFILVLIKIAYQKGFWWLLRSQSTAFVLGIMLLTIFPSDWVTHRYNTARVLSGYLHPSVMVAVKEKDEFGYLAIIPLVDAEDPVIREGVRAILAERQLQIEQEFAEVTWHWTMFQWSTDRLYKRLASVESQLLPYLDNHWKREHAITTFEDYAMKWY</sequence>
<dbReference type="RefSeq" id="WP_289161987.1">
    <property type="nucleotide sequence ID" value="NZ_JASZZN010000001.1"/>
</dbReference>
<evidence type="ECO:0000256" key="2">
    <source>
        <dbReference type="SAM" id="Phobius"/>
    </source>
</evidence>
<feature type="transmembrane region" description="Helical" evidence="2">
    <location>
        <begin position="199"/>
        <end position="218"/>
    </location>
</feature>
<dbReference type="InterPro" id="IPR025291">
    <property type="entry name" value="DUF4153"/>
</dbReference>
<feature type="region of interest" description="Disordered" evidence="1">
    <location>
        <begin position="1"/>
        <end position="45"/>
    </location>
</feature>
<dbReference type="EMBL" id="JASZZN010000001">
    <property type="protein sequence ID" value="MDM4014225.1"/>
    <property type="molecule type" value="Genomic_DNA"/>
</dbReference>
<feature type="transmembrane region" description="Helical" evidence="2">
    <location>
        <begin position="76"/>
        <end position="92"/>
    </location>
</feature>
<reference evidence="3 4" key="1">
    <citation type="submission" date="2023-06" db="EMBL/GenBank/DDBJ databases">
        <title>Roseiconus lacunae JC819 isolated from Gulf of Mannar region, Tamil Nadu.</title>
        <authorList>
            <person name="Pk S."/>
            <person name="Ch S."/>
            <person name="Ch V.R."/>
        </authorList>
    </citation>
    <scope>NUCLEOTIDE SEQUENCE [LARGE SCALE GENOMIC DNA]</scope>
    <source>
        <strain evidence="3 4">JC819</strain>
    </source>
</reference>
<keyword evidence="2" id="KW-1133">Transmembrane helix</keyword>
<name>A0ABT7PCK0_9BACT</name>
<feature type="compositionally biased region" description="Low complexity" evidence="1">
    <location>
        <begin position="9"/>
        <end position="22"/>
    </location>
</feature>
<keyword evidence="2" id="KW-0472">Membrane</keyword>
<evidence type="ECO:0000313" key="4">
    <source>
        <dbReference type="Proteomes" id="UP001239462"/>
    </source>
</evidence>
<organism evidence="3 4">
    <name type="scientific">Roseiconus lacunae</name>
    <dbReference type="NCBI Taxonomy" id="2605694"/>
    <lineage>
        <taxon>Bacteria</taxon>
        <taxon>Pseudomonadati</taxon>
        <taxon>Planctomycetota</taxon>
        <taxon>Planctomycetia</taxon>
        <taxon>Pirellulales</taxon>
        <taxon>Pirellulaceae</taxon>
        <taxon>Roseiconus</taxon>
    </lineage>
</organism>
<dbReference type="Pfam" id="PF13687">
    <property type="entry name" value="DUF4153"/>
    <property type="match status" value="1"/>
</dbReference>
<dbReference type="Proteomes" id="UP001239462">
    <property type="component" value="Unassembled WGS sequence"/>
</dbReference>
<feature type="transmembrane region" description="Helical" evidence="2">
    <location>
        <begin position="436"/>
        <end position="454"/>
    </location>
</feature>
<keyword evidence="2" id="KW-0812">Transmembrane</keyword>
<feature type="transmembrane region" description="Helical" evidence="2">
    <location>
        <begin position="288"/>
        <end position="311"/>
    </location>
</feature>
<proteinExistence type="predicted"/>
<feature type="transmembrane region" description="Helical" evidence="2">
    <location>
        <begin position="51"/>
        <end position="70"/>
    </location>
</feature>
<evidence type="ECO:0000313" key="3">
    <source>
        <dbReference type="EMBL" id="MDM4014225.1"/>
    </source>
</evidence>
<evidence type="ECO:0000256" key="1">
    <source>
        <dbReference type="SAM" id="MobiDB-lite"/>
    </source>
</evidence>
<feature type="transmembrane region" description="Helical" evidence="2">
    <location>
        <begin position="113"/>
        <end position="138"/>
    </location>
</feature>
<gene>
    <name evidence="3" type="ORF">QTN89_02200</name>
</gene>